<evidence type="ECO:0000256" key="5">
    <source>
        <dbReference type="ARBA" id="ARBA00022833"/>
    </source>
</evidence>
<gene>
    <name evidence="11" type="primary">MID1</name>
    <name evidence="11" type="ORF">BLAG_LOCUS10526</name>
</gene>
<feature type="domain" description="B box-type" evidence="9">
    <location>
        <begin position="131"/>
        <end position="181"/>
    </location>
</feature>
<dbReference type="CDD" id="cd13734">
    <property type="entry name" value="SPRY_PRY_C-II"/>
    <property type="match status" value="1"/>
</dbReference>
<dbReference type="InterPro" id="IPR000315">
    <property type="entry name" value="Znf_B-box"/>
</dbReference>
<dbReference type="InterPro" id="IPR003879">
    <property type="entry name" value="Butyrophylin_SPRY"/>
</dbReference>
<dbReference type="OrthoDB" id="9049620at2759"/>
<proteinExistence type="predicted"/>
<dbReference type="PANTHER" id="PTHR24099:SF16">
    <property type="entry name" value="E3 UBIQUITIN-PROTEIN LIGASE MIDLINE-1-LIKE ISOFORM X1"/>
    <property type="match status" value="1"/>
</dbReference>
<feature type="domain" description="Fibronectin type-III" evidence="7">
    <location>
        <begin position="750"/>
        <end position="824"/>
    </location>
</feature>
<dbReference type="SMART" id="SM00060">
    <property type="entry name" value="FN3"/>
    <property type="match status" value="5"/>
</dbReference>
<keyword evidence="2" id="KW-0963">Cytoplasm</keyword>
<evidence type="ECO:0000259" key="9">
    <source>
        <dbReference type="SMART" id="SM00336"/>
    </source>
</evidence>
<dbReference type="Pfam" id="PF22586">
    <property type="entry name" value="ANCHR-like_BBOX"/>
    <property type="match status" value="1"/>
</dbReference>
<feature type="domain" description="Fibronectin type-III" evidence="7">
    <location>
        <begin position="488"/>
        <end position="562"/>
    </location>
</feature>
<dbReference type="Pfam" id="PF00622">
    <property type="entry name" value="SPRY"/>
    <property type="match status" value="1"/>
</dbReference>
<dbReference type="InterPro" id="IPR036116">
    <property type="entry name" value="FN3_sf"/>
</dbReference>
<keyword evidence="12" id="KW-1185">Reference proteome</keyword>
<dbReference type="AlphaFoldDB" id="A0A8K0EDZ5"/>
<dbReference type="InterPro" id="IPR003961">
    <property type="entry name" value="FN3_dom"/>
</dbReference>
<dbReference type="SUPFAM" id="SSF49265">
    <property type="entry name" value="Fibronectin type III"/>
    <property type="match status" value="3"/>
</dbReference>
<dbReference type="Gene3D" id="3.30.160.60">
    <property type="entry name" value="Classic Zinc Finger"/>
    <property type="match status" value="1"/>
</dbReference>
<dbReference type="CDD" id="cd19801">
    <property type="entry name" value="Bbox1_MID"/>
    <property type="match status" value="1"/>
</dbReference>
<dbReference type="GO" id="GO:0008270">
    <property type="term" value="F:zinc ion binding"/>
    <property type="evidence" value="ECO:0007669"/>
    <property type="project" value="UniProtKB-KW"/>
</dbReference>
<dbReference type="InterPro" id="IPR050617">
    <property type="entry name" value="E3_ligase_FN3/SPRY"/>
</dbReference>
<keyword evidence="3" id="KW-0479">Metal-binding</keyword>
<dbReference type="SUPFAM" id="SSF57850">
    <property type="entry name" value="RING/U-box"/>
    <property type="match status" value="1"/>
</dbReference>
<dbReference type="SMART" id="SM00184">
    <property type="entry name" value="RING"/>
    <property type="match status" value="1"/>
</dbReference>
<evidence type="ECO:0000313" key="12">
    <source>
        <dbReference type="Proteomes" id="UP000838412"/>
    </source>
</evidence>
<feature type="domain" description="SPRY" evidence="10">
    <location>
        <begin position="880"/>
        <end position="998"/>
    </location>
</feature>
<feature type="domain" description="B box-type" evidence="9">
    <location>
        <begin position="187"/>
        <end position="229"/>
    </location>
</feature>
<sequence>MADTSVAKTWSQQFESTLQYLINMEGLEEELMCPVCKELYTCPLQLPCRHNICHRCAEDILQPQTDSSQDDEEVAAFSAAGAPGPEDTTGTFPCPTCHEEVILNERGLDGLGKNFLLQHIADRYVKQKKKIEPIPCQLCKEEPAKMAVKSCLACEVSYCRQCLGLTHPDYTPFSEHELVTPRTSFDEGGVMCTDHPTKPLELYCVQDQTPVCTVCKILGRHQEHNMAALEEVFSQKREELQFGVDRQEAGLTQGIGKVRELERNREYVETRAAWLKSQVEEECGALQQVIRRRSTEINRQVELARREDAEKLDSAKDTTKGAVHKARSSLAYAEEALKETDHGSFLLTEAAVMATLDSTGSVLSTAIRYEHTTYEVDGIQIDLSKTGIREMLESLDIGEPPQTPTIHSQHCSTRLEEACIMWQPVDKADEYEIRYAIDGAVLTATVRGCEFTAKQLNPGNKYIFEIRSRNANGTSSEASIELVTAAPPTAPMILDQYCSTTLEEAYIVWQPVDNADEYEIWYEIDAAVLTATVRGCSFTVKQLSPGTPYTFEIRSRNAIGISHEASSVELVTAAPPAAPMILDQYCSTTLEEAYIVWQPVDNADEYEIRYAIDAAVLTATVRGCEFTAKQLNPGNKYTFAIRSRNANGTSSETSVELVTAAPPAAPMILNQYCSTTLEEAYIMWQPVDNADEYEIRYAIDAAVLTATVRGHSFTAKQLRPGTPYTFEIRSKNAYGTSTEASVELVTAAPPTVPMILGQNCSTTTVEACLEWASVPDAFAYEVLYKVDDVLMSTKVRSNTFTAKKLAPATQYNFNVKSISDAGTSTASSIALFTKAPFEFRLNQSTVDGSYLQLSNQGDCVKVYKTGHLVNAFIGDTPVTNGRHYWEVSVDSISYSVGVAYGDIPTGKDIRLTSRSWAFDRHGTSYYIQHDCKVVAQVEKYVQHATKIGVLVDYDAGELSFYDAGTRALIFGHKTNGFTEPLYPAFSLWHGSINVHSGILCPY</sequence>
<dbReference type="InterPro" id="IPR027370">
    <property type="entry name" value="Znf-RING_euk"/>
</dbReference>
<feature type="domain" description="Fibronectin type-III" evidence="7">
    <location>
        <begin position="400"/>
        <end position="475"/>
    </location>
</feature>
<feature type="domain" description="RING-type" evidence="8">
    <location>
        <begin position="33"/>
        <end position="97"/>
    </location>
</feature>
<dbReference type="Pfam" id="PF00643">
    <property type="entry name" value="zf-B_box"/>
    <property type="match status" value="1"/>
</dbReference>
<organism evidence="11 12">
    <name type="scientific">Branchiostoma lanceolatum</name>
    <name type="common">Common lancelet</name>
    <name type="synonym">Amphioxus lanceolatum</name>
    <dbReference type="NCBI Taxonomy" id="7740"/>
    <lineage>
        <taxon>Eukaryota</taxon>
        <taxon>Metazoa</taxon>
        <taxon>Chordata</taxon>
        <taxon>Cephalochordata</taxon>
        <taxon>Leptocardii</taxon>
        <taxon>Amphioxiformes</taxon>
        <taxon>Branchiostomatidae</taxon>
        <taxon>Branchiostoma</taxon>
    </lineage>
</organism>
<dbReference type="SMART" id="SM00449">
    <property type="entry name" value="SPRY"/>
    <property type="match status" value="1"/>
</dbReference>
<dbReference type="InterPro" id="IPR043136">
    <property type="entry name" value="B30.2/SPRY_sf"/>
</dbReference>
<dbReference type="SUPFAM" id="SSF57845">
    <property type="entry name" value="B-box zinc-binding domain"/>
    <property type="match status" value="1"/>
</dbReference>
<keyword evidence="4" id="KW-0863">Zinc-finger</keyword>
<evidence type="ECO:0000256" key="1">
    <source>
        <dbReference type="ARBA" id="ARBA00004496"/>
    </source>
</evidence>
<dbReference type="PROSITE" id="PS00518">
    <property type="entry name" value="ZF_RING_1"/>
    <property type="match status" value="1"/>
</dbReference>
<dbReference type="Gene3D" id="2.60.40.10">
    <property type="entry name" value="Immunoglobulins"/>
    <property type="match status" value="5"/>
</dbReference>
<dbReference type="GO" id="GO:0005737">
    <property type="term" value="C:cytoplasm"/>
    <property type="evidence" value="ECO:0007669"/>
    <property type="project" value="UniProtKB-SubCell"/>
</dbReference>
<feature type="domain" description="Fibronectin type-III" evidence="7">
    <location>
        <begin position="663"/>
        <end position="737"/>
    </location>
</feature>
<dbReference type="Pfam" id="PF13445">
    <property type="entry name" value="zf-RING_UBOX"/>
    <property type="match status" value="1"/>
</dbReference>
<dbReference type="Gene3D" id="2.60.120.920">
    <property type="match status" value="1"/>
</dbReference>
<dbReference type="InterPro" id="IPR017907">
    <property type="entry name" value="Znf_RING_CS"/>
</dbReference>
<keyword evidence="5" id="KW-0862">Zinc</keyword>
<evidence type="ECO:0000256" key="4">
    <source>
        <dbReference type="ARBA" id="ARBA00022771"/>
    </source>
</evidence>
<name>A0A8K0EDZ5_BRALA</name>
<dbReference type="Gene3D" id="3.30.40.10">
    <property type="entry name" value="Zinc/RING finger domain, C3HC4 (zinc finger)"/>
    <property type="match status" value="1"/>
</dbReference>
<feature type="region of interest" description="Disordered" evidence="6">
    <location>
        <begin position="64"/>
        <end position="88"/>
    </location>
</feature>
<evidence type="ECO:0000259" key="8">
    <source>
        <dbReference type="SMART" id="SM00184"/>
    </source>
</evidence>
<dbReference type="CDD" id="cd00063">
    <property type="entry name" value="FN3"/>
    <property type="match status" value="5"/>
</dbReference>
<comment type="subcellular location">
    <subcellularLocation>
        <location evidence="1">Cytoplasm</location>
    </subcellularLocation>
</comment>
<dbReference type="InterPro" id="IPR013083">
    <property type="entry name" value="Znf_RING/FYVE/PHD"/>
</dbReference>
<reference evidence="11" key="1">
    <citation type="submission" date="2022-01" db="EMBL/GenBank/DDBJ databases">
        <authorList>
            <person name="Braso-Vives M."/>
        </authorList>
    </citation>
    <scope>NUCLEOTIDE SEQUENCE</scope>
</reference>
<dbReference type="InterPro" id="IPR013320">
    <property type="entry name" value="ConA-like_dom_sf"/>
</dbReference>
<evidence type="ECO:0000256" key="2">
    <source>
        <dbReference type="ARBA" id="ARBA00022490"/>
    </source>
</evidence>
<feature type="domain" description="Fibronectin type-III" evidence="7">
    <location>
        <begin position="576"/>
        <end position="650"/>
    </location>
</feature>
<dbReference type="Proteomes" id="UP000838412">
    <property type="component" value="Chromosome 17"/>
</dbReference>
<dbReference type="Pfam" id="PF00041">
    <property type="entry name" value="fn3"/>
    <property type="match status" value="3"/>
</dbReference>
<dbReference type="InterPro" id="IPR013783">
    <property type="entry name" value="Ig-like_fold"/>
</dbReference>
<dbReference type="InterPro" id="IPR001841">
    <property type="entry name" value="Znf_RING"/>
</dbReference>
<dbReference type="SUPFAM" id="SSF49899">
    <property type="entry name" value="Concanavalin A-like lectins/glucanases"/>
    <property type="match status" value="1"/>
</dbReference>
<dbReference type="SMART" id="SM00336">
    <property type="entry name" value="BBOX"/>
    <property type="match status" value="2"/>
</dbReference>
<accession>A0A8K0EDZ5</accession>
<dbReference type="InterPro" id="IPR003877">
    <property type="entry name" value="SPRY_dom"/>
</dbReference>
<protein>
    <submittedName>
        <fullName evidence="11">MID1 protein</fullName>
    </submittedName>
</protein>
<evidence type="ECO:0000259" key="7">
    <source>
        <dbReference type="SMART" id="SM00060"/>
    </source>
</evidence>
<evidence type="ECO:0000259" key="10">
    <source>
        <dbReference type="SMART" id="SM00449"/>
    </source>
</evidence>
<dbReference type="PANTHER" id="PTHR24099">
    <property type="entry name" value="E3 UBIQUITIN-PROTEIN LIGASE TRIM36-RELATED"/>
    <property type="match status" value="1"/>
</dbReference>
<evidence type="ECO:0000256" key="6">
    <source>
        <dbReference type="SAM" id="MobiDB-lite"/>
    </source>
</evidence>
<evidence type="ECO:0000256" key="3">
    <source>
        <dbReference type="ARBA" id="ARBA00022723"/>
    </source>
</evidence>
<dbReference type="PRINTS" id="PR01407">
    <property type="entry name" value="BUTYPHLNCDUF"/>
</dbReference>
<evidence type="ECO:0000313" key="11">
    <source>
        <dbReference type="EMBL" id="CAH1249414.1"/>
    </source>
</evidence>
<dbReference type="EMBL" id="OV696702">
    <property type="protein sequence ID" value="CAH1249414.1"/>
    <property type="molecule type" value="Genomic_DNA"/>
</dbReference>